<sequence>MIASLSLLNVLIVIQLLHPSTCSPRNLEAQIQELKIKAITSVELSSMSFDEIPSLFFLYENLVNKRFESVQKNNPKKFEEFRKIHQYYAIQNSFYSLKLRDVMVVESFNAADLDIISNKVNWTENEIISYGFLGKQKEVPKYYIKREMIFHEESLADFFIAQYFYDNLIHPKDHPSDDEMELRIRFFLHVTSDSYDSKPLTNEFIIGMIEDQNGEMISDQIRMLMKYRFRHLLDRFLPNQLSFVEKVTKMFSKDEEILGNLWGINDSQPYFLRYFRFLSSNDKVYNLKNIAEKFFIIGTESNLTSNSKKLQADNIFSGKNQILNVLYRIYEKRNENFTNDFLEVTKYQVSDDIMSKLKQERNFLDFVDSSSYSATAKREFYLSNSFNMISSTRNKTELMHFWSRLKLHFNNHELKWFITQKETSYNQTQLFLLTSHGDVSYVEAFLNLTKTYLSRDEIKELLIQRSPVSQESFITRYMIIIRKTEILELNYNFAKEYLTHDELKNLIFNNNPAEFIHKMSGNKKIFKFFMDALPEFYTINEILDMLMATDEYGSNIIFNMVTSGNKYNRRNDVVVYLKDVFKDHQDKLKELLAARNNVGQTVFGRFKDSYDKDGLGPFLELAKEIFTEKEIEELYKDQRSD</sequence>
<proteinExistence type="predicted"/>
<name>A0A9N9WUV0_9DIPT</name>
<gene>
    <name evidence="2" type="ORF">CHIRRI_LOCUS12957</name>
</gene>
<evidence type="ECO:0000313" key="3">
    <source>
        <dbReference type="Proteomes" id="UP001153620"/>
    </source>
</evidence>
<organism evidence="2 3">
    <name type="scientific">Chironomus riparius</name>
    <dbReference type="NCBI Taxonomy" id="315576"/>
    <lineage>
        <taxon>Eukaryota</taxon>
        <taxon>Metazoa</taxon>
        <taxon>Ecdysozoa</taxon>
        <taxon>Arthropoda</taxon>
        <taxon>Hexapoda</taxon>
        <taxon>Insecta</taxon>
        <taxon>Pterygota</taxon>
        <taxon>Neoptera</taxon>
        <taxon>Endopterygota</taxon>
        <taxon>Diptera</taxon>
        <taxon>Nematocera</taxon>
        <taxon>Chironomoidea</taxon>
        <taxon>Chironomidae</taxon>
        <taxon>Chironominae</taxon>
        <taxon>Chironomus</taxon>
    </lineage>
</organism>
<feature type="chain" id="PRO_5040466804" evidence="1">
    <location>
        <begin position="23"/>
        <end position="641"/>
    </location>
</feature>
<dbReference type="Proteomes" id="UP001153620">
    <property type="component" value="Chromosome 4"/>
</dbReference>
<dbReference type="EMBL" id="OU895880">
    <property type="protein sequence ID" value="CAG9810140.1"/>
    <property type="molecule type" value="Genomic_DNA"/>
</dbReference>
<dbReference type="AlphaFoldDB" id="A0A9N9WUV0"/>
<reference evidence="2" key="1">
    <citation type="submission" date="2022-01" db="EMBL/GenBank/DDBJ databases">
        <authorList>
            <person name="King R."/>
        </authorList>
    </citation>
    <scope>NUCLEOTIDE SEQUENCE</scope>
</reference>
<keyword evidence="3" id="KW-1185">Reference proteome</keyword>
<keyword evidence="1" id="KW-0732">Signal</keyword>
<evidence type="ECO:0000256" key="1">
    <source>
        <dbReference type="SAM" id="SignalP"/>
    </source>
</evidence>
<feature type="signal peptide" evidence="1">
    <location>
        <begin position="1"/>
        <end position="22"/>
    </location>
</feature>
<accession>A0A9N9WUV0</accession>
<reference evidence="2" key="2">
    <citation type="submission" date="2022-10" db="EMBL/GenBank/DDBJ databases">
        <authorList>
            <consortium name="ENA_rothamsted_submissions"/>
            <consortium name="culmorum"/>
            <person name="King R."/>
        </authorList>
    </citation>
    <scope>NUCLEOTIDE SEQUENCE</scope>
</reference>
<protein>
    <submittedName>
        <fullName evidence="2">Uncharacterized protein</fullName>
    </submittedName>
</protein>
<evidence type="ECO:0000313" key="2">
    <source>
        <dbReference type="EMBL" id="CAG9810140.1"/>
    </source>
</evidence>